<reference evidence="2" key="1">
    <citation type="submission" date="2018-08" db="EMBL/GenBank/DDBJ databases">
        <authorList>
            <person name="Rossello M."/>
        </authorList>
    </citation>
    <scope>NUCLEOTIDE SEQUENCE [LARGE SCALE GENOMIC DNA]</scope>
    <source>
        <strain evidence="2">cv. Chinese Spring</strain>
    </source>
</reference>
<protein>
    <recommendedName>
        <fullName evidence="1">RNase H type-1 domain-containing protein</fullName>
    </recommendedName>
</protein>
<evidence type="ECO:0000259" key="1">
    <source>
        <dbReference type="Pfam" id="PF13456"/>
    </source>
</evidence>
<dbReference type="Gramene" id="TraesCS5B03G1147200.1">
    <property type="protein sequence ID" value="TraesCS5B03G1147200.1.CDS1"/>
    <property type="gene ID" value="TraesCS5B03G1147200"/>
</dbReference>
<organism evidence="2">
    <name type="scientific">Triticum aestivum</name>
    <name type="common">Wheat</name>
    <dbReference type="NCBI Taxonomy" id="4565"/>
    <lineage>
        <taxon>Eukaryota</taxon>
        <taxon>Viridiplantae</taxon>
        <taxon>Streptophyta</taxon>
        <taxon>Embryophyta</taxon>
        <taxon>Tracheophyta</taxon>
        <taxon>Spermatophyta</taxon>
        <taxon>Magnoliopsida</taxon>
        <taxon>Liliopsida</taxon>
        <taxon>Poales</taxon>
        <taxon>Poaceae</taxon>
        <taxon>BOP clade</taxon>
        <taxon>Pooideae</taxon>
        <taxon>Triticodae</taxon>
        <taxon>Triticeae</taxon>
        <taxon>Triticinae</taxon>
        <taxon>Triticum</taxon>
    </lineage>
</organism>
<feature type="domain" description="RNase H type-1" evidence="1">
    <location>
        <begin position="1"/>
        <end position="58"/>
    </location>
</feature>
<evidence type="ECO:0000313" key="3">
    <source>
        <dbReference type="Proteomes" id="UP000019116"/>
    </source>
</evidence>
<proteinExistence type="predicted"/>
<accession>A0A3B6LUG4</accession>
<reference evidence="2" key="2">
    <citation type="submission" date="2018-10" db="UniProtKB">
        <authorList>
            <consortium name="EnsemblPlants"/>
        </authorList>
    </citation>
    <scope>IDENTIFICATION</scope>
</reference>
<dbReference type="STRING" id="4565.A0A3B6LUG4"/>
<dbReference type="Proteomes" id="UP000019116">
    <property type="component" value="Chromosome 5B"/>
</dbReference>
<dbReference type="AlphaFoldDB" id="A0A3B6LUG4"/>
<dbReference type="InterPro" id="IPR002156">
    <property type="entry name" value="RNaseH_domain"/>
</dbReference>
<name>A0A3B6LUG4_WHEAT</name>
<dbReference type="GO" id="GO:0004523">
    <property type="term" value="F:RNA-DNA hybrid ribonuclease activity"/>
    <property type="evidence" value="ECO:0007669"/>
    <property type="project" value="InterPro"/>
</dbReference>
<sequence length="90" mass="10001">METDCQDFVNLWSLRHNSRSVVALIIAEIGEHACSFTSFFIQHISRSANFSTHLCAKQVSTLDVTDCWMGSMHSFLVTSLMADSAEASVE</sequence>
<dbReference type="Pfam" id="PF13456">
    <property type="entry name" value="RVT_3"/>
    <property type="match status" value="1"/>
</dbReference>
<dbReference type="Gramene" id="TraesNOR5B03G03018300.1">
    <property type="protein sequence ID" value="TraesNOR5B03G03018300.1.CDS1"/>
    <property type="gene ID" value="TraesNOR5B03G03018300"/>
</dbReference>
<evidence type="ECO:0000313" key="2">
    <source>
        <dbReference type="EnsemblPlants" id="TraesCS5B02G468600.1.cds1"/>
    </source>
</evidence>
<dbReference type="EnsemblPlants" id="TraesCS5B02G468600.1">
    <property type="protein sequence ID" value="TraesCS5B02G468600.1.cds1"/>
    <property type="gene ID" value="TraesCS5B02G468600"/>
</dbReference>
<keyword evidence="3" id="KW-1185">Reference proteome</keyword>
<dbReference type="Gramene" id="TraesCS5B02G468600.1">
    <property type="protein sequence ID" value="TraesCS5B02G468600.1.cds1"/>
    <property type="gene ID" value="TraesCS5B02G468600"/>
</dbReference>
<dbReference type="GO" id="GO:0003676">
    <property type="term" value="F:nucleic acid binding"/>
    <property type="evidence" value="ECO:0007669"/>
    <property type="project" value="InterPro"/>
</dbReference>